<dbReference type="InterPro" id="IPR029033">
    <property type="entry name" value="His_PPase_superfam"/>
</dbReference>
<dbReference type="EMBL" id="PFJI01000201">
    <property type="protein sequence ID" value="PIX70283.1"/>
    <property type="molecule type" value="Genomic_DNA"/>
</dbReference>
<comment type="caution">
    <text evidence="1">The sequence shown here is derived from an EMBL/GenBank/DDBJ whole genome shotgun (WGS) entry which is preliminary data.</text>
</comment>
<evidence type="ECO:0000313" key="1">
    <source>
        <dbReference type="EMBL" id="PIX70283.1"/>
    </source>
</evidence>
<dbReference type="SUPFAM" id="SSF53254">
    <property type="entry name" value="Phosphoglycerate mutase-like"/>
    <property type="match status" value="1"/>
</dbReference>
<sequence>MTTIYLVRHGEYENPRQINPVRLKGFPLSNEGIVQMERNANYFRNKNIKIIYSSPILRTKQSAQILKRLLKIPLIFSKSIIEVSSPIQGKSFLVLKEIEKYGDSFKLPYHLQKKGETVEHVYRRMKRLLKKILIKYQNKNVIIVSHGDPIMVLALIESGNPIDKQHAIHSYLSVLPYVPKGGIIKIEYNKTIFNSMEHINF</sequence>
<protein>
    <recommendedName>
        <fullName evidence="3">Histidine phosphatase family protein</fullName>
    </recommendedName>
</protein>
<dbReference type="Gene3D" id="3.40.50.1240">
    <property type="entry name" value="Phosphoglycerate mutase-like"/>
    <property type="match status" value="1"/>
</dbReference>
<evidence type="ECO:0008006" key="3">
    <source>
        <dbReference type="Google" id="ProtNLM"/>
    </source>
</evidence>
<dbReference type="Proteomes" id="UP000229708">
    <property type="component" value="Unassembled WGS sequence"/>
</dbReference>
<proteinExistence type="predicted"/>
<dbReference type="CDD" id="cd07067">
    <property type="entry name" value="HP_PGM_like"/>
    <property type="match status" value="1"/>
</dbReference>
<dbReference type="Pfam" id="PF00300">
    <property type="entry name" value="His_Phos_1"/>
    <property type="match status" value="1"/>
</dbReference>
<dbReference type="AlphaFoldDB" id="A0A2M7LQC3"/>
<dbReference type="SMART" id="SM00855">
    <property type="entry name" value="PGAM"/>
    <property type="match status" value="1"/>
</dbReference>
<name>A0A2M7LQC3_9BACT</name>
<accession>A0A2M7LQC3</accession>
<organism evidence="1 2">
    <name type="scientific">Candidatus Roizmanbacteria bacterium CG_4_10_14_3_um_filter_33_21</name>
    <dbReference type="NCBI Taxonomy" id="1974830"/>
    <lineage>
        <taxon>Bacteria</taxon>
        <taxon>Candidatus Roizmaniibacteriota</taxon>
    </lineage>
</organism>
<dbReference type="GO" id="GO:0016791">
    <property type="term" value="F:phosphatase activity"/>
    <property type="evidence" value="ECO:0007669"/>
    <property type="project" value="TreeGrafter"/>
</dbReference>
<dbReference type="InterPro" id="IPR050275">
    <property type="entry name" value="PGM_Phosphatase"/>
</dbReference>
<dbReference type="PANTHER" id="PTHR48100">
    <property type="entry name" value="BROAD-SPECIFICITY PHOSPHATASE YOR283W-RELATED"/>
    <property type="match status" value="1"/>
</dbReference>
<dbReference type="InterPro" id="IPR013078">
    <property type="entry name" value="His_Pase_superF_clade-1"/>
</dbReference>
<reference evidence="2" key="1">
    <citation type="submission" date="2017-09" db="EMBL/GenBank/DDBJ databases">
        <title>Depth-based differentiation of microbial function through sediment-hosted aquifers and enrichment of novel symbionts in the deep terrestrial subsurface.</title>
        <authorList>
            <person name="Probst A.J."/>
            <person name="Ladd B."/>
            <person name="Jarett J.K."/>
            <person name="Geller-Mcgrath D.E."/>
            <person name="Sieber C.M.K."/>
            <person name="Emerson J.B."/>
            <person name="Anantharaman K."/>
            <person name="Thomas B.C."/>
            <person name="Malmstrom R."/>
            <person name="Stieglmeier M."/>
            <person name="Klingl A."/>
            <person name="Woyke T."/>
            <person name="Ryan C.M."/>
            <person name="Banfield J.F."/>
        </authorList>
    </citation>
    <scope>NUCLEOTIDE SEQUENCE [LARGE SCALE GENOMIC DNA]</scope>
</reference>
<evidence type="ECO:0000313" key="2">
    <source>
        <dbReference type="Proteomes" id="UP000229708"/>
    </source>
</evidence>
<gene>
    <name evidence="1" type="ORF">COZ39_04680</name>
</gene>